<comment type="caution">
    <text evidence="1">The sequence shown here is derived from an EMBL/GenBank/DDBJ whole genome shotgun (WGS) entry which is preliminary data.</text>
</comment>
<evidence type="ECO:0008006" key="3">
    <source>
        <dbReference type="Google" id="ProtNLM"/>
    </source>
</evidence>
<name>A0A409XAY9_PSICY</name>
<gene>
    <name evidence="1" type="ORF">CVT25_001257</name>
</gene>
<proteinExistence type="predicted"/>
<dbReference type="OrthoDB" id="10402401at2759"/>
<organism evidence="1 2">
    <name type="scientific">Psilocybe cyanescens</name>
    <dbReference type="NCBI Taxonomy" id="93625"/>
    <lineage>
        <taxon>Eukaryota</taxon>
        <taxon>Fungi</taxon>
        <taxon>Dikarya</taxon>
        <taxon>Basidiomycota</taxon>
        <taxon>Agaricomycotina</taxon>
        <taxon>Agaricomycetes</taxon>
        <taxon>Agaricomycetidae</taxon>
        <taxon>Agaricales</taxon>
        <taxon>Agaricineae</taxon>
        <taxon>Strophariaceae</taxon>
        <taxon>Psilocybe</taxon>
    </lineage>
</organism>
<reference evidence="1 2" key="1">
    <citation type="journal article" date="2018" name="Evol. Lett.">
        <title>Horizontal gene cluster transfer increased hallucinogenic mushroom diversity.</title>
        <authorList>
            <person name="Reynolds H.T."/>
            <person name="Vijayakumar V."/>
            <person name="Gluck-Thaler E."/>
            <person name="Korotkin H.B."/>
            <person name="Matheny P.B."/>
            <person name="Slot J.C."/>
        </authorList>
    </citation>
    <scope>NUCLEOTIDE SEQUENCE [LARGE SCALE GENOMIC DNA]</scope>
    <source>
        <strain evidence="1 2">2631</strain>
    </source>
</reference>
<dbReference type="Proteomes" id="UP000283269">
    <property type="component" value="Unassembled WGS sequence"/>
</dbReference>
<evidence type="ECO:0000313" key="1">
    <source>
        <dbReference type="EMBL" id="PPQ87915.1"/>
    </source>
</evidence>
<keyword evidence="2" id="KW-1185">Reference proteome</keyword>
<evidence type="ECO:0000313" key="2">
    <source>
        <dbReference type="Proteomes" id="UP000283269"/>
    </source>
</evidence>
<protein>
    <recommendedName>
        <fullName evidence="3">F-box domain-containing protein</fullName>
    </recommendedName>
</protein>
<dbReference type="EMBL" id="NHYD01002186">
    <property type="protein sequence ID" value="PPQ87915.1"/>
    <property type="molecule type" value="Genomic_DNA"/>
</dbReference>
<dbReference type="InParanoid" id="A0A409XAY9"/>
<dbReference type="AlphaFoldDB" id="A0A409XAY9"/>
<sequence length="445" mass="50266">MSTEPAIIYDQQPRRMPEIPFEILDSILEEALMAMNPASLSSLALASRGLRIYANEARFSSLTPYKGHVGHDCDGTIRRLDALAKLMREGHSVPTIPGVGEFVTSFQLKVTGYATALQRVLNSKSIPFIFSNIFRPTRLYTPMRKPRKLTLSLHPFEWGYSSDVRSHWTMLDDDLRGEFANLLRYSDLNELHLRQIKDVPSSFLQGSKIRHLSFRGVSLHSSLVGEPEPIHLESLAIDHYIPFQDLVHLFCNSSLPLPQSFLYLTTASVQVNHAEDMDTLNAILANGISIERLGIILHYVGSSNAFTQWGAIQYQEHGNMREISISSSVFTPLAVAIHLLGDSIPQSLEQIEIARAHPYDRHSRTAEQVLNSHNVMLLATHLAQESFDNLKVLIVAFEMDVATRYIAEYDARDFEKQCRDYLVTQTPLSQRNCILQVHVGINEED</sequence>
<accession>A0A409XAY9</accession>